<evidence type="ECO:0000256" key="8">
    <source>
        <dbReference type="ARBA" id="ARBA00023180"/>
    </source>
</evidence>
<keyword evidence="6" id="KW-1015">Disulfide bond</keyword>
<accession>A0AAD6A8N4</accession>
<evidence type="ECO:0000256" key="4">
    <source>
        <dbReference type="ARBA" id="ARBA00022989"/>
    </source>
</evidence>
<dbReference type="InterPro" id="IPR003961">
    <property type="entry name" value="FN3_dom"/>
</dbReference>
<keyword evidence="5" id="KW-0472">Membrane</keyword>
<organism evidence="11 12">
    <name type="scientific">Pogonophryne albipinna</name>
    <dbReference type="NCBI Taxonomy" id="1090488"/>
    <lineage>
        <taxon>Eukaryota</taxon>
        <taxon>Metazoa</taxon>
        <taxon>Chordata</taxon>
        <taxon>Craniata</taxon>
        <taxon>Vertebrata</taxon>
        <taxon>Euteleostomi</taxon>
        <taxon>Actinopterygii</taxon>
        <taxon>Neopterygii</taxon>
        <taxon>Teleostei</taxon>
        <taxon>Neoteleostei</taxon>
        <taxon>Acanthomorphata</taxon>
        <taxon>Eupercaria</taxon>
        <taxon>Perciformes</taxon>
        <taxon>Notothenioidei</taxon>
        <taxon>Pogonophryne</taxon>
    </lineage>
</organism>
<keyword evidence="8" id="KW-0325">Glycoprotein</keyword>
<sequence length="586" mass="65435">KRFELLTVNTAGLCVPHIPSWTNPPRQEVLPPLDVWRGGGSYTLDVKSRPHIYFCRSPNMEDFSCWWRPLENLTEEVSYVLTYSKDKEPQQECPDYVSSGPNSCHFDKKHTIIWKFYCLNVIAVTKHGNYTSQKHCLDVADIVQMEAPVNLSFVLEEAGGDEMGHNALLSWIYPVPAHLKYGWITLEHELQYRRVSEPDVWKVKYPLREPQVELLGLPVGEFVVRVRCRSHNARLWSEWSDPLMMSIPARPPAGKLLSRRIKNFFLPPIPKPRIIGIDPLLLKKGNLDEINRHFSNFHSYTSPKYREEAWDAVSDAYLPTNMDAMTSQSHVTPVKSGSPSYLESGSHLKSGSPSYLESVSHLESGSPSYLESVSHLESGSPSYLESVSHLESGSPSYLESGSHLKSGSPSYLESVSHLESGSPSYLESVSHLESGSPSYLESVSHLESGSPSYLKSVSPSYLESGSPSYLESGSPSYLKSVSPPYCSLLPLAFDPPPEILSLPGTEYSIMGNPHPHPQRSPQDFYTCVQLMKDSSEVHLVPCLPPPYCQESQEEKKEKMADSKARTHVGEGGEAAVPLLPVGYTRN</sequence>
<feature type="non-terminal residue" evidence="11">
    <location>
        <position position="586"/>
    </location>
</feature>
<feature type="domain" description="Fibronectin type-III" evidence="10">
    <location>
        <begin position="147"/>
        <end position="252"/>
    </location>
</feature>
<dbReference type="Pfam" id="PF09067">
    <property type="entry name" value="EpoR_lig-bind"/>
    <property type="match status" value="1"/>
</dbReference>
<comment type="caution">
    <text evidence="11">The sequence shown here is derived from an EMBL/GenBank/DDBJ whole genome shotgun (WGS) entry which is preliminary data.</text>
</comment>
<protein>
    <recommendedName>
        <fullName evidence="10">Fibronectin type-III domain-containing protein</fullName>
    </recommendedName>
</protein>
<keyword evidence="3" id="KW-0732">Signal</keyword>
<dbReference type="GO" id="GO:0004896">
    <property type="term" value="F:cytokine receptor activity"/>
    <property type="evidence" value="ECO:0007669"/>
    <property type="project" value="TreeGrafter"/>
</dbReference>
<dbReference type="AlphaFoldDB" id="A0AAD6A8N4"/>
<evidence type="ECO:0000256" key="5">
    <source>
        <dbReference type="ARBA" id="ARBA00023136"/>
    </source>
</evidence>
<dbReference type="Proteomes" id="UP001219934">
    <property type="component" value="Unassembled WGS sequence"/>
</dbReference>
<feature type="region of interest" description="Disordered" evidence="9">
    <location>
        <begin position="553"/>
        <end position="573"/>
    </location>
</feature>
<feature type="region of interest" description="Disordered" evidence="9">
    <location>
        <begin position="328"/>
        <end position="347"/>
    </location>
</feature>
<reference evidence="11" key="1">
    <citation type="submission" date="2022-11" db="EMBL/GenBank/DDBJ databases">
        <title>Chromosome-level genome of Pogonophryne albipinna.</title>
        <authorList>
            <person name="Jo E."/>
        </authorList>
    </citation>
    <scope>NUCLEOTIDE SEQUENCE</scope>
    <source>
        <strain evidence="11">SGF0006</strain>
        <tissue evidence="11">Muscle</tissue>
    </source>
</reference>
<evidence type="ECO:0000256" key="6">
    <source>
        <dbReference type="ARBA" id="ARBA00023157"/>
    </source>
</evidence>
<dbReference type="EMBL" id="JAPTMU010000201">
    <property type="protein sequence ID" value="KAJ4920371.1"/>
    <property type="molecule type" value="Genomic_DNA"/>
</dbReference>
<dbReference type="GO" id="GO:0009897">
    <property type="term" value="C:external side of plasma membrane"/>
    <property type="evidence" value="ECO:0007669"/>
    <property type="project" value="TreeGrafter"/>
</dbReference>
<evidence type="ECO:0000256" key="1">
    <source>
        <dbReference type="ARBA" id="ARBA00004479"/>
    </source>
</evidence>
<keyword evidence="4" id="KW-1133">Transmembrane helix</keyword>
<dbReference type="FunFam" id="2.60.40.10:FF:000287">
    <property type="entry name" value="Prolactin receptor"/>
    <property type="match status" value="1"/>
</dbReference>
<keyword evidence="12" id="KW-1185">Reference proteome</keyword>
<dbReference type="InterPro" id="IPR013783">
    <property type="entry name" value="Ig-like_fold"/>
</dbReference>
<dbReference type="Gene3D" id="2.60.40.10">
    <property type="entry name" value="Immunoglobulins"/>
    <property type="match status" value="2"/>
</dbReference>
<gene>
    <name evidence="11" type="ORF">JOQ06_009991</name>
</gene>
<dbReference type="PANTHER" id="PTHR23037:SF35">
    <property type="entry name" value="FIBRONECTIN TYPE-III DOMAIN-CONTAINING PROTEIN"/>
    <property type="match status" value="1"/>
</dbReference>
<keyword evidence="2" id="KW-0812">Transmembrane</keyword>
<comment type="subcellular location">
    <subcellularLocation>
        <location evidence="1">Membrane</location>
        <topology evidence="1">Single-pass type I membrane protein</topology>
    </subcellularLocation>
</comment>
<dbReference type="PANTHER" id="PTHR23037">
    <property type="entry name" value="CYTOKINE RECEPTOR"/>
    <property type="match status" value="1"/>
</dbReference>
<evidence type="ECO:0000256" key="2">
    <source>
        <dbReference type="ARBA" id="ARBA00022692"/>
    </source>
</evidence>
<dbReference type="SUPFAM" id="SSF49265">
    <property type="entry name" value="Fibronectin type III"/>
    <property type="match status" value="2"/>
</dbReference>
<name>A0AAD6A8N4_9TELE</name>
<dbReference type="PROSITE" id="PS50853">
    <property type="entry name" value="FN3"/>
    <property type="match status" value="1"/>
</dbReference>
<evidence type="ECO:0000256" key="3">
    <source>
        <dbReference type="ARBA" id="ARBA00022729"/>
    </source>
</evidence>
<evidence type="ECO:0000256" key="9">
    <source>
        <dbReference type="SAM" id="MobiDB-lite"/>
    </source>
</evidence>
<keyword evidence="7" id="KW-0675">Receptor</keyword>
<evidence type="ECO:0000259" key="10">
    <source>
        <dbReference type="PROSITE" id="PS50853"/>
    </source>
</evidence>
<feature type="compositionally biased region" description="Basic and acidic residues" evidence="9">
    <location>
        <begin position="553"/>
        <end position="570"/>
    </location>
</feature>
<dbReference type="InterPro" id="IPR036116">
    <property type="entry name" value="FN3_sf"/>
</dbReference>
<evidence type="ECO:0000313" key="11">
    <source>
        <dbReference type="EMBL" id="KAJ4920371.1"/>
    </source>
</evidence>
<evidence type="ECO:0000313" key="12">
    <source>
        <dbReference type="Proteomes" id="UP001219934"/>
    </source>
</evidence>
<evidence type="ECO:0000256" key="7">
    <source>
        <dbReference type="ARBA" id="ARBA00023170"/>
    </source>
</evidence>
<proteinExistence type="predicted"/>
<dbReference type="InterPro" id="IPR015152">
    <property type="entry name" value="Growth/epo_recpt_lig-bind"/>
</dbReference>